<feature type="compositionally biased region" description="Basic residues" evidence="1">
    <location>
        <begin position="1"/>
        <end position="10"/>
    </location>
</feature>
<gene>
    <name evidence="2" type="primary">Dana\GF26849</name>
    <name evidence="2" type="ORF">GF26849</name>
</gene>
<evidence type="ECO:0000256" key="1">
    <source>
        <dbReference type="SAM" id="MobiDB-lite"/>
    </source>
</evidence>
<feature type="region of interest" description="Disordered" evidence="1">
    <location>
        <begin position="116"/>
        <end position="280"/>
    </location>
</feature>
<dbReference type="Proteomes" id="UP000007801">
    <property type="component" value="Unassembled WGS sequence"/>
</dbReference>
<accession>A0A0P9C669</accession>
<protein>
    <submittedName>
        <fullName evidence="2">Uncharacterized protein</fullName>
    </submittedName>
</protein>
<evidence type="ECO:0000313" key="3">
    <source>
        <dbReference type="Proteomes" id="UP000007801"/>
    </source>
</evidence>
<proteinExistence type="predicted"/>
<dbReference type="OrthoDB" id="8055657at2759"/>
<feature type="compositionally biased region" description="Basic and acidic residues" evidence="1">
    <location>
        <begin position="179"/>
        <end position="280"/>
    </location>
</feature>
<dbReference type="InParanoid" id="A0A0P9C669"/>
<name>A0A0P9C669_DROAN</name>
<dbReference type="EMBL" id="CH902626">
    <property type="protein sequence ID" value="KPU79138.1"/>
    <property type="molecule type" value="Genomic_DNA"/>
</dbReference>
<reference evidence="2 3" key="1">
    <citation type="journal article" date="2007" name="Nature">
        <title>Evolution of genes and genomes on the Drosophila phylogeny.</title>
        <authorList>
            <consortium name="Drosophila 12 Genomes Consortium"/>
            <person name="Clark A.G."/>
            <person name="Eisen M.B."/>
            <person name="Smith D.R."/>
            <person name="Bergman C.M."/>
            <person name="Oliver B."/>
            <person name="Markow T.A."/>
            <person name="Kaufman T.C."/>
            <person name="Kellis M."/>
            <person name="Gelbart W."/>
            <person name="Iyer V.N."/>
            <person name="Pollard D.A."/>
            <person name="Sackton T.B."/>
            <person name="Larracuente A.M."/>
            <person name="Singh N.D."/>
            <person name="Abad J.P."/>
            <person name="Abt D.N."/>
            <person name="Adryan B."/>
            <person name="Aguade M."/>
            <person name="Akashi H."/>
            <person name="Anderson W.W."/>
            <person name="Aquadro C.F."/>
            <person name="Ardell D.H."/>
            <person name="Arguello R."/>
            <person name="Artieri C.G."/>
            <person name="Barbash D.A."/>
            <person name="Barker D."/>
            <person name="Barsanti P."/>
            <person name="Batterham P."/>
            <person name="Batzoglou S."/>
            <person name="Begun D."/>
            <person name="Bhutkar A."/>
            <person name="Blanco E."/>
            <person name="Bosak S.A."/>
            <person name="Bradley R.K."/>
            <person name="Brand A.D."/>
            <person name="Brent M.R."/>
            <person name="Brooks A.N."/>
            <person name="Brown R.H."/>
            <person name="Butlin R.K."/>
            <person name="Caggese C."/>
            <person name="Calvi B.R."/>
            <person name="Bernardo de Carvalho A."/>
            <person name="Caspi A."/>
            <person name="Castrezana S."/>
            <person name="Celniker S.E."/>
            <person name="Chang J.L."/>
            <person name="Chapple C."/>
            <person name="Chatterji S."/>
            <person name="Chinwalla A."/>
            <person name="Civetta A."/>
            <person name="Clifton S.W."/>
            <person name="Comeron J.M."/>
            <person name="Costello J.C."/>
            <person name="Coyne J.A."/>
            <person name="Daub J."/>
            <person name="David R.G."/>
            <person name="Delcher A.L."/>
            <person name="Delehaunty K."/>
            <person name="Do C.B."/>
            <person name="Ebling H."/>
            <person name="Edwards K."/>
            <person name="Eickbush T."/>
            <person name="Evans J.D."/>
            <person name="Filipski A."/>
            <person name="Findeiss S."/>
            <person name="Freyhult E."/>
            <person name="Fulton L."/>
            <person name="Fulton R."/>
            <person name="Garcia A.C."/>
            <person name="Gardiner A."/>
            <person name="Garfield D.A."/>
            <person name="Garvin B.E."/>
            <person name="Gibson G."/>
            <person name="Gilbert D."/>
            <person name="Gnerre S."/>
            <person name="Godfrey J."/>
            <person name="Good R."/>
            <person name="Gotea V."/>
            <person name="Gravely B."/>
            <person name="Greenberg A.J."/>
            <person name="Griffiths-Jones S."/>
            <person name="Gross S."/>
            <person name="Guigo R."/>
            <person name="Gustafson E.A."/>
            <person name="Haerty W."/>
            <person name="Hahn M.W."/>
            <person name="Halligan D.L."/>
            <person name="Halpern A.L."/>
            <person name="Halter G.M."/>
            <person name="Han M.V."/>
            <person name="Heger A."/>
            <person name="Hillier L."/>
            <person name="Hinrichs A.S."/>
            <person name="Holmes I."/>
            <person name="Hoskins R.A."/>
            <person name="Hubisz M.J."/>
            <person name="Hultmark D."/>
            <person name="Huntley M.A."/>
            <person name="Jaffe D.B."/>
            <person name="Jagadeeshan S."/>
            <person name="Jeck W.R."/>
            <person name="Johnson J."/>
            <person name="Jones C.D."/>
            <person name="Jordan W.C."/>
            <person name="Karpen G.H."/>
            <person name="Kataoka E."/>
            <person name="Keightley P.D."/>
            <person name="Kheradpour P."/>
            <person name="Kirkness E.F."/>
            <person name="Koerich L.B."/>
            <person name="Kristiansen K."/>
            <person name="Kudrna D."/>
            <person name="Kulathinal R.J."/>
            <person name="Kumar S."/>
            <person name="Kwok R."/>
            <person name="Lander E."/>
            <person name="Langley C.H."/>
            <person name="Lapoint R."/>
            <person name="Lazzaro B.P."/>
            <person name="Lee S.J."/>
            <person name="Levesque L."/>
            <person name="Li R."/>
            <person name="Lin C.F."/>
            <person name="Lin M.F."/>
            <person name="Lindblad-Toh K."/>
            <person name="Llopart A."/>
            <person name="Long M."/>
            <person name="Low L."/>
            <person name="Lozovsky E."/>
            <person name="Lu J."/>
            <person name="Luo M."/>
            <person name="Machado C.A."/>
            <person name="Makalowski W."/>
            <person name="Marzo M."/>
            <person name="Matsuda M."/>
            <person name="Matzkin L."/>
            <person name="McAllister B."/>
            <person name="McBride C.S."/>
            <person name="McKernan B."/>
            <person name="McKernan K."/>
            <person name="Mendez-Lago M."/>
            <person name="Minx P."/>
            <person name="Mollenhauer M.U."/>
            <person name="Montooth K."/>
            <person name="Mount S.M."/>
            <person name="Mu X."/>
            <person name="Myers E."/>
            <person name="Negre B."/>
            <person name="Newfeld S."/>
            <person name="Nielsen R."/>
            <person name="Noor M.A."/>
            <person name="O'Grady P."/>
            <person name="Pachter L."/>
            <person name="Papaceit M."/>
            <person name="Parisi M.J."/>
            <person name="Parisi M."/>
            <person name="Parts L."/>
            <person name="Pedersen J.S."/>
            <person name="Pesole G."/>
            <person name="Phillippy A.M."/>
            <person name="Ponting C.P."/>
            <person name="Pop M."/>
            <person name="Porcelli D."/>
            <person name="Powell J.R."/>
            <person name="Prohaska S."/>
            <person name="Pruitt K."/>
            <person name="Puig M."/>
            <person name="Quesneville H."/>
            <person name="Ram K.R."/>
            <person name="Rand D."/>
            <person name="Rasmussen M.D."/>
            <person name="Reed L.K."/>
            <person name="Reenan R."/>
            <person name="Reily A."/>
            <person name="Remington K.A."/>
            <person name="Rieger T.T."/>
            <person name="Ritchie M.G."/>
            <person name="Robin C."/>
            <person name="Rogers Y.H."/>
            <person name="Rohde C."/>
            <person name="Rozas J."/>
            <person name="Rubenfield M.J."/>
            <person name="Ruiz A."/>
            <person name="Russo S."/>
            <person name="Salzberg S.L."/>
            <person name="Sanchez-Gracia A."/>
            <person name="Saranga D.J."/>
            <person name="Sato H."/>
            <person name="Schaeffer S.W."/>
            <person name="Schatz M.C."/>
            <person name="Schlenke T."/>
            <person name="Schwartz R."/>
            <person name="Segarra C."/>
            <person name="Singh R.S."/>
            <person name="Sirot L."/>
            <person name="Sirota M."/>
            <person name="Sisneros N.B."/>
            <person name="Smith C.D."/>
            <person name="Smith T.F."/>
            <person name="Spieth J."/>
            <person name="Stage D.E."/>
            <person name="Stark A."/>
            <person name="Stephan W."/>
            <person name="Strausberg R.L."/>
            <person name="Strempel S."/>
            <person name="Sturgill D."/>
            <person name="Sutton G."/>
            <person name="Sutton G.G."/>
            <person name="Tao W."/>
            <person name="Teichmann S."/>
            <person name="Tobari Y.N."/>
            <person name="Tomimura Y."/>
            <person name="Tsolas J.M."/>
            <person name="Valente V.L."/>
            <person name="Venter E."/>
            <person name="Venter J.C."/>
            <person name="Vicario S."/>
            <person name="Vieira F.G."/>
            <person name="Vilella A.J."/>
            <person name="Villasante A."/>
            <person name="Walenz B."/>
            <person name="Wang J."/>
            <person name="Wasserman M."/>
            <person name="Watts T."/>
            <person name="Wilson D."/>
            <person name="Wilson R.K."/>
            <person name="Wing R.A."/>
            <person name="Wolfner M.F."/>
            <person name="Wong A."/>
            <person name="Wong G.K."/>
            <person name="Wu C.I."/>
            <person name="Wu G."/>
            <person name="Yamamoto D."/>
            <person name="Yang H.P."/>
            <person name="Yang S.P."/>
            <person name="Yorke J.A."/>
            <person name="Yoshida K."/>
            <person name="Zdobnov E."/>
            <person name="Zhang P."/>
            <person name="Zhang Y."/>
            <person name="Zimin A.V."/>
            <person name="Baldwin J."/>
            <person name="Abdouelleil A."/>
            <person name="Abdulkadir J."/>
            <person name="Abebe A."/>
            <person name="Abera B."/>
            <person name="Abreu J."/>
            <person name="Acer S.C."/>
            <person name="Aftuck L."/>
            <person name="Alexander A."/>
            <person name="An P."/>
            <person name="Anderson E."/>
            <person name="Anderson S."/>
            <person name="Arachi H."/>
            <person name="Azer M."/>
            <person name="Bachantsang P."/>
            <person name="Barry A."/>
            <person name="Bayul T."/>
            <person name="Berlin A."/>
            <person name="Bessette D."/>
            <person name="Bloom T."/>
            <person name="Blye J."/>
            <person name="Boguslavskiy L."/>
            <person name="Bonnet C."/>
            <person name="Boukhgalter B."/>
            <person name="Bourzgui I."/>
            <person name="Brown A."/>
            <person name="Cahill P."/>
            <person name="Channer S."/>
            <person name="Cheshatsang Y."/>
            <person name="Chuda L."/>
            <person name="Citroen M."/>
            <person name="Collymore A."/>
            <person name="Cooke P."/>
            <person name="Costello M."/>
            <person name="D'Aco K."/>
            <person name="Daza R."/>
            <person name="De Haan G."/>
            <person name="DeGray S."/>
            <person name="DeMaso C."/>
            <person name="Dhargay N."/>
            <person name="Dooley K."/>
            <person name="Dooley E."/>
            <person name="Doricent M."/>
            <person name="Dorje P."/>
            <person name="Dorjee K."/>
            <person name="Dupes A."/>
            <person name="Elong R."/>
            <person name="Falk J."/>
            <person name="Farina A."/>
            <person name="Faro S."/>
            <person name="Ferguson D."/>
            <person name="Fisher S."/>
            <person name="Foley C.D."/>
            <person name="Franke A."/>
            <person name="Friedrich D."/>
            <person name="Gadbois L."/>
            <person name="Gearin G."/>
            <person name="Gearin C.R."/>
            <person name="Giannoukos G."/>
            <person name="Goode T."/>
            <person name="Graham J."/>
            <person name="Grandbois E."/>
            <person name="Grewal S."/>
            <person name="Gyaltsen K."/>
            <person name="Hafez N."/>
            <person name="Hagos B."/>
            <person name="Hall J."/>
            <person name="Henson C."/>
            <person name="Hollinger A."/>
            <person name="Honan T."/>
            <person name="Huard M.D."/>
            <person name="Hughes L."/>
            <person name="Hurhula B."/>
            <person name="Husby M.E."/>
            <person name="Kamat A."/>
            <person name="Kanga B."/>
            <person name="Kashin S."/>
            <person name="Khazanovich D."/>
            <person name="Kisner P."/>
            <person name="Lance K."/>
            <person name="Lara M."/>
            <person name="Lee W."/>
            <person name="Lennon N."/>
            <person name="Letendre F."/>
            <person name="LeVine R."/>
            <person name="Lipovsky A."/>
            <person name="Liu X."/>
            <person name="Liu J."/>
            <person name="Liu S."/>
            <person name="Lokyitsang T."/>
            <person name="Lokyitsang Y."/>
            <person name="Lubonja R."/>
            <person name="Lui A."/>
            <person name="MacDonald P."/>
            <person name="Magnisalis V."/>
            <person name="Maru K."/>
            <person name="Matthews C."/>
            <person name="McCusker W."/>
            <person name="McDonough S."/>
            <person name="Mehta T."/>
            <person name="Meldrim J."/>
            <person name="Meneus L."/>
            <person name="Mihai O."/>
            <person name="Mihalev A."/>
            <person name="Mihova T."/>
            <person name="Mittelman R."/>
            <person name="Mlenga V."/>
            <person name="Montmayeur A."/>
            <person name="Mulrain L."/>
            <person name="Navidi A."/>
            <person name="Naylor J."/>
            <person name="Negash T."/>
            <person name="Nguyen T."/>
            <person name="Nguyen N."/>
            <person name="Nicol R."/>
            <person name="Norbu C."/>
            <person name="Norbu N."/>
            <person name="Novod N."/>
            <person name="O'Neill B."/>
            <person name="Osman S."/>
            <person name="Markiewicz E."/>
            <person name="Oyono O.L."/>
            <person name="Patti C."/>
            <person name="Phunkhang P."/>
            <person name="Pierre F."/>
            <person name="Priest M."/>
            <person name="Raghuraman S."/>
            <person name="Rege F."/>
            <person name="Reyes R."/>
            <person name="Rise C."/>
            <person name="Rogov P."/>
            <person name="Ross K."/>
            <person name="Ryan E."/>
            <person name="Settipalli S."/>
            <person name="Shea T."/>
            <person name="Sherpa N."/>
            <person name="Shi L."/>
            <person name="Shih D."/>
            <person name="Sparrow T."/>
            <person name="Spaulding J."/>
            <person name="Stalker J."/>
            <person name="Stange-Thomann N."/>
            <person name="Stavropoulos S."/>
            <person name="Stone C."/>
            <person name="Strader C."/>
            <person name="Tesfaye S."/>
            <person name="Thomson T."/>
            <person name="Thoulutsang Y."/>
            <person name="Thoulutsang D."/>
            <person name="Topham K."/>
            <person name="Topping I."/>
            <person name="Tsamla T."/>
            <person name="Vassiliev H."/>
            <person name="Vo A."/>
            <person name="Wangchuk T."/>
            <person name="Wangdi T."/>
            <person name="Weiand M."/>
            <person name="Wilkinson J."/>
            <person name="Wilson A."/>
            <person name="Yadav S."/>
            <person name="Young G."/>
            <person name="Yu Q."/>
            <person name="Zembek L."/>
            <person name="Zhong D."/>
            <person name="Zimmer A."/>
            <person name="Zwirko Z."/>
            <person name="Jaffe D.B."/>
            <person name="Alvarez P."/>
            <person name="Brockman W."/>
            <person name="Butler J."/>
            <person name="Chin C."/>
            <person name="Gnerre S."/>
            <person name="Grabherr M."/>
            <person name="Kleber M."/>
            <person name="Mauceli E."/>
            <person name="MacCallum I."/>
        </authorList>
    </citation>
    <scope>NUCLEOTIDE SEQUENCE [LARGE SCALE GENOMIC DNA]</scope>
    <source>
        <strain evidence="3">Tucson 14024-0371.13</strain>
    </source>
</reference>
<organism evidence="2 3">
    <name type="scientific">Drosophila ananassae</name>
    <name type="common">Fruit fly</name>
    <dbReference type="NCBI Taxonomy" id="7217"/>
    <lineage>
        <taxon>Eukaryota</taxon>
        <taxon>Metazoa</taxon>
        <taxon>Ecdysozoa</taxon>
        <taxon>Arthropoda</taxon>
        <taxon>Hexapoda</taxon>
        <taxon>Insecta</taxon>
        <taxon>Pterygota</taxon>
        <taxon>Neoptera</taxon>
        <taxon>Endopterygota</taxon>
        <taxon>Diptera</taxon>
        <taxon>Brachycera</taxon>
        <taxon>Muscomorpha</taxon>
        <taxon>Ephydroidea</taxon>
        <taxon>Drosophilidae</taxon>
        <taxon>Drosophila</taxon>
        <taxon>Sophophora</taxon>
    </lineage>
</organism>
<keyword evidence="3" id="KW-1185">Reference proteome</keyword>
<dbReference type="AlphaFoldDB" id="A0A0P9C669"/>
<sequence>MMHHSPRRSPRLNEGQNIAPQADGSVLAPQPSQAGGRGSEAPASSAQLAASGATRKPKVADLMDRIAELEKELERARSANMERTGPVISSEVGVGQPPFSTGLTVPNATSVYYAASERPPPWSGSQTHQKKMSRISQLSQEQRRQAALNRSRARYEQNASQIRVRNSEHIANVRANNPELREESRAREATARATWRRSERIRNIERIRDAEGHAHRRQDPEERRREQVQDTAHHATRRTDPEFRSRERIRDMEARANRREDPQERRREQVQDTAHHATRRTDLEYRIPERIRDMEARSHKGTWTQEQPFLRMRWNRNGNYSVIGFDHRRGIFITGT</sequence>
<feature type="region of interest" description="Disordered" evidence="1">
    <location>
        <begin position="1"/>
        <end position="59"/>
    </location>
</feature>
<evidence type="ECO:0000313" key="2">
    <source>
        <dbReference type="EMBL" id="KPU79138.1"/>
    </source>
</evidence>